<name>A0A8H4KXM5_9HYPO</name>
<comment type="caution">
    <text evidence="2">The sequence shown here is derived from an EMBL/GenBank/DDBJ whole genome shotgun (WGS) entry which is preliminary data.</text>
</comment>
<feature type="region of interest" description="Disordered" evidence="1">
    <location>
        <begin position="209"/>
        <end position="235"/>
    </location>
</feature>
<protein>
    <submittedName>
        <fullName evidence="2">Uncharacterized protein</fullName>
    </submittedName>
</protein>
<keyword evidence="3" id="KW-1185">Reference proteome</keyword>
<proteinExistence type="predicted"/>
<evidence type="ECO:0000313" key="3">
    <source>
        <dbReference type="Proteomes" id="UP000605986"/>
    </source>
</evidence>
<accession>A0A8H4KXM5</accession>
<dbReference type="AlphaFoldDB" id="A0A8H4KXM5"/>
<dbReference type="OrthoDB" id="5104086at2759"/>
<sequence>MTLTTSSRWQWKSCTNLECGLFALDNGLRAQLDSYRAASRVDELRAILHVPEMMEFVALAVIVEGKSYGRVPLPLYSLQTIWIHNDNGIAYGANYNHFSDVQFPSMPKLTKSTSYYDASPPPSSDGKSTEIENTQLCSDHSDKGDKSDEKPALTPWEAMDTHQSFDEWQTDKPNHKPIATDEALALMQHYDSKKRFSIPALDKPEDEAAIAPVSKYDDPAPTEYGKSKGFKSTESQPFQDTIAPFAKVAWLAGQNQLCEDAVKRLVKRCPDKVVVRSLPFKRELKNLRRVLDARPVPTDTFAHQLVDNVNRAMAKHYDAFKLQNFTSTHPTQVTASSSEFCRSKAEADLQKWSGVHKAWSEKKNDPAARLTENLSLAPHSVWQWAYSVFIGDTKQFPPLSLTHAQRDFNAVFSNQRQMSLFKCMEDAGRILARLRRNFRAFVHAVTWARRMFYGDQMTVWSAVTITWRPESSMTGWLEPCEETKSGSSYWNQGNANLAIQLIIQLYTISCGTDVVEGLLEDPLYLNSLKSLLRWPKIGVAIPDAYSSGSQTTMTSASMVSLLMARTFKAHWFAHYLDSDIASAVPDIGADLWYMLFDKALDYISHIEGTIGLSVPALEQEEEEEVQIVEQEYEHPLQNEYQKPAGFVPADDQQQLVAERSPTAKAAWTACSNKLCDDAVKRAAEKCSSKNVVRTLPMKKELANIERGTAPPSRPAIDTSVEGTAGKPRPRIGGTLQQAQSQEFARRIVEEDPERWADVISAWHEKANDPGAFAVNMVKHQVPPHRELSARVHAADWMQTMFYGNMSIVHREHTLATKNFWNWVVKKFASFKTQSTTLMIRPDNAHETKSGHSYFSESNANFVAQLVVQLYRQAELLDARDHFTTRFSELTPAEVPKSLVEVRTIDDSPSHEADIVIVDLTTAIGQSFAQNAVNLGISQGTALRSQSVIDVPALPTPPATVLVLRKTPFLLLPMTLFLHTHIKVGTLTQDLPLSREQVAAGRQQKAARLAGKPVYFGLMINTDTNLVEWTWRDENFSLLNSKYVRLDEGKTLTSIRSEAINNYDHRERIRTCEHNKNIILACARRALQKWVAAGTDVYPIVHNEDMPRGILRYVFAADIVEADVRRLTEVTRTVRTVFKGVGNLW</sequence>
<dbReference type="EMBL" id="JAADJG010000006">
    <property type="protein sequence ID" value="KAF4458022.1"/>
    <property type="molecule type" value="Genomic_DNA"/>
</dbReference>
<feature type="region of interest" description="Disordered" evidence="1">
    <location>
        <begin position="707"/>
        <end position="732"/>
    </location>
</feature>
<evidence type="ECO:0000256" key="1">
    <source>
        <dbReference type="SAM" id="MobiDB-lite"/>
    </source>
</evidence>
<dbReference type="Proteomes" id="UP000605986">
    <property type="component" value="Unassembled WGS sequence"/>
</dbReference>
<organism evidence="2 3">
    <name type="scientific">Fusarium austroafricanum</name>
    <dbReference type="NCBI Taxonomy" id="2364996"/>
    <lineage>
        <taxon>Eukaryota</taxon>
        <taxon>Fungi</taxon>
        <taxon>Dikarya</taxon>
        <taxon>Ascomycota</taxon>
        <taxon>Pezizomycotina</taxon>
        <taxon>Sordariomycetes</taxon>
        <taxon>Hypocreomycetidae</taxon>
        <taxon>Hypocreales</taxon>
        <taxon>Nectriaceae</taxon>
        <taxon>Fusarium</taxon>
        <taxon>Fusarium concolor species complex</taxon>
    </lineage>
</organism>
<evidence type="ECO:0000313" key="2">
    <source>
        <dbReference type="EMBL" id="KAF4458022.1"/>
    </source>
</evidence>
<gene>
    <name evidence="2" type="ORF">F53441_176</name>
</gene>
<reference evidence="2" key="1">
    <citation type="submission" date="2020-01" db="EMBL/GenBank/DDBJ databases">
        <title>Identification and distribution of gene clusters putatively required for synthesis of sphingolipid metabolism inhibitors in phylogenetically diverse species of the filamentous fungus Fusarium.</title>
        <authorList>
            <person name="Kim H.-S."/>
            <person name="Busman M."/>
            <person name="Brown D.W."/>
            <person name="Divon H."/>
            <person name="Uhlig S."/>
            <person name="Proctor R.H."/>
        </authorList>
    </citation>
    <scope>NUCLEOTIDE SEQUENCE</scope>
    <source>
        <strain evidence="2">NRRL 53441</strain>
    </source>
</reference>